<accession>A0A0C1V438</accession>
<dbReference type="Pfam" id="PF01177">
    <property type="entry name" value="Asp_Glu_race"/>
    <property type="match status" value="1"/>
</dbReference>
<dbReference type="EC" id="5.1.1.-" evidence="3"/>
<dbReference type="InterPro" id="IPR015942">
    <property type="entry name" value="Asp/Glu/hydantoin_racemase"/>
</dbReference>
<dbReference type="GO" id="GO:0047661">
    <property type="term" value="F:amino-acid racemase activity"/>
    <property type="evidence" value="ECO:0007669"/>
    <property type="project" value="InterPro"/>
</dbReference>
<name>A0A0C1V438_9CYAN</name>
<dbReference type="InterPro" id="IPR018187">
    <property type="entry name" value="Asp/Glu_racemase_AS_1"/>
</dbReference>
<dbReference type="PANTHER" id="PTHR21198:SF7">
    <property type="entry name" value="ASPARTATE-GLUTAMATE RACEMASE FAMILY"/>
    <property type="match status" value="1"/>
</dbReference>
<keyword evidence="2 3" id="KW-0413">Isomerase</keyword>
<reference evidence="3" key="1">
    <citation type="submission" date="2014-11" db="EMBL/GenBank/DDBJ databases">
        <authorList>
            <person name="Malar M.C."/>
            <person name="Sen D."/>
            <person name="Tripathy S."/>
        </authorList>
    </citation>
    <scope>NUCLEOTIDE SEQUENCE</scope>
    <source>
        <strain evidence="3">BDU141951</strain>
    </source>
</reference>
<dbReference type="InterPro" id="IPR004380">
    <property type="entry name" value="Asp_race"/>
</dbReference>
<dbReference type="Gene3D" id="3.40.50.1860">
    <property type="match status" value="2"/>
</dbReference>
<evidence type="ECO:0000256" key="2">
    <source>
        <dbReference type="ARBA" id="ARBA00023235"/>
    </source>
</evidence>
<dbReference type="PROSITE" id="PS00923">
    <property type="entry name" value="ASP_GLU_RACEMASE_1"/>
    <property type="match status" value="1"/>
</dbReference>
<comment type="caution">
    <text evidence="3">The sequence shown here is derived from an EMBL/GenBank/DDBJ whole genome shotgun (WGS) entry which is preliminary data.</text>
</comment>
<dbReference type="SUPFAM" id="SSF53681">
    <property type="entry name" value="Aspartate/glutamate racemase"/>
    <property type="match status" value="2"/>
</dbReference>
<dbReference type="AlphaFoldDB" id="A0A0C1V438"/>
<proteinExistence type="inferred from homology"/>
<dbReference type="PANTHER" id="PTHR21198">
    <property type="entry name" value="GLUTAMATE RACEMASE"/>
    <property type="match status" value="1"/>
</dbReference>
<evidence type="ECO:0000313" key="3">
    <source>
        <dbReference type="EMBL" id="NEV66599.1"/>
    </source>
</evidence>
<organism evidence="3">
    <name type="scientific">Lyngbya confervoides BDU141951</name>
    <dbReference type="NCBI Taxonomy" id="1574623"/>
    <lineage>
        <taxon>Bacteria</taxon>
        <taxon>Bacillati</taxon>
        <taxon>Cyanobacteriota</taxon>
        <taxon>Cyanophyceae</taxon>
        <taxon>Oscillatoriophycideae</taxon>
        <taxon>Oscillatoriales</taxon>
        <taxon>Microcoleaceae</taxon>
        <taxon>Lyngbya</taxon>
    </lineage>
</organism>
<sequence>MAFSVPTAVTEQIAIPGIIGGLGPLAHIQFEQILLERSCRRGATCDQAHPEWILMNATQIPDRTKSIKGIVPDCTPYLVKYGQRLQRAGADFLIVTCNTAHAFYPQVQAQLDIPWIPLMQATTQAIREQFPTAQNVGILATDGTLQTQLYHQNLCQAGLTPIYPVVGSPMQRRVMQSIYHPQWGIKTTGAKVTDPALTALAHATHWLKEQGADIVIAGCTELSVGLAHIESLSLPWIDPLTAIADITLDLAHGDRAVHSLLAA</sequence>
<reference evidence="3" key="3">
    <citation type="submission" date="2020-02" db="EMBL/GenBank/DDBJ databases">
        <authorList>
            <person name="Sarangi A.N."/>
            <person name="Ghosh S."/>
            <person name="Mukherjee M."/>
            <person name="Tripathy S."/>
        </authorList>
    </citation>
    <scope>NUCLEOTIDE SEQUENCE</scope>
    <source>
        <strain evidence="3">BDU141951</strain>
    </source>
</reference>
<dbReference type="NCBIfam" id="TIGR00035">
    <property type="entry name" value="asp_race"/>
    <property type="match status" value="1"/>
</dbReference>
<gene>
    <name evidence="3" type="ORF">QQ91_005680</name>
</gene>
<dbReference type="EMBL" id="JTHE02000003">
    <property type="protein sequence ID" value="NEV66599.1"/>
    <property type="molecule type" value="Genomic_DNA"/>
</dbReference>
<protein>
    <submittedName>
        <fullName evidence="3">Amino acid racemase</fullName>
        <ecNumber evidence="3">5.1.1.-</ecNumber>
    </submittedName>
</protein>
<comment type="similarity">
    <text evidence="1">Belongs to the aspartate/glutamate racemases family.</text>
</comment>
<reference evidence="3" key="2">
    <citation type="journal article" date="2015" name="Genome Announc.">
        <title>Draft Genome Sequence of Filamentous Marine Cyanobacterium Lyngbya confervoides Strain BDU141951.</title>
        <authorList>
            <person name="Chandrababunaidu M.M."/>
            <person name="Sen D."/>
            <person name="Tripathy S."/>
        </authorList>
    </citation>
    <scope>NUCLEOTIDE SEQUENCE</scope>
    <source>
        <strain evidence="3">BDU141951</strain>
    </source>
</reference>
<dbReference type="InterPro" id="IPR001920">
    <property type="entry name" value="Asp/Glu_race"/>
</dbReference>
<evidence type="ECO:0000256" key="1">
    <source>
        <dbReference type="ARBA" id="ARBA00007847"/>
    </source>
</evidence>